<feature type="domain" description="N6 adenine-specific DNA methyltransferase N-terminal" evidence="10">
    <location>
        <begin position="8"/>
        <end position="140"/>
    </location>
</feature>
<keyword evidence="4 11" id="KW-0808">Transferase</keyword>
<protein>
    <recommendedName>
        <fullName evidence="2">site-specific DNA-methyltransferase (adenine-specific)</fullName>
        <ecNumber evidence="2">2.1.1.72</ecNumber>
    </recommendedName>
</protein>
<comment type="caution">
    <text evidence="11">The sequence shown here is derived from an EMBL/GenBank/DDBJ whole genome shotgun (WGS) entry which is preliminary data.</text>
</comment>
<dbReference type="InterPro" id="IPR003356">
    <property type="entry name" value="DNA_methylase_A-5"/>
</dbReference>
<comment type="catalytic activity">
    <reaction evidence="7">
        <text>a 2'-deoxyadenosine in DNA + S-adenosyl-L-methionine = an N(6)-methyl-2'-deoxyadenosine in DNA + S-adenosyl-L-homocysteine + H(+)</text>
        <dbReference type="Rhea" id="RHEA:15197"/>
        <dbReference type="Rhea" id="RHEA-COMP:12418"/>
        <dbReference type="Rhea" id="RHEA-COMP:12419"/>
        <dbReference type="ChEBI" id="CHEBI:15378"/>
        <dbReference type="ChEBI" id="CHEBI:57856"/>
        <dbReference type="ChEBI" id="CHEBI:59789"/>
        <dbReference type="ChEBI" id="CHEBI:90615"/>
        <dbReference type="ChEBI" id="CHEBI:90616"/>
        <dbReference type="EC" id="2.1.1.72"/>
    </reaction>
</comment>
<keyword evidence="5" id="KW-0949">S-adenosyl-L-methionine</keyword>
<dbReference type="EC" id="2.1.1.72" evidence="2"/>
<evidence type="ECO:0000256" key="2">
    <source>
        <dbReference type="ARBA" id="ARBA00011900"/>
    </source>
</evidence>
<feature type="coiled-coil region" evidence="8">
    <location>
        <begin position="466"/>
        <end position="493"/>
    </location>
</feature>
<dbReference type="Pfam" id="PF02384">
    <property type="entry name" value="N6_Mtase"/>
    <property type="match status" value="1"/>
</dbReference>
<keyword evidence="8" id="KW-0175">Coiled coil</keyword>
<dbReference type="InterPro" id="IPR038333">
    <property type="entry name" value="T1MK-like_N_sf"/>
</dbReference>
<organism evidence="11 12">
    <name type="scientific">Pantoea rodasii</name>
    <dbReference type="NCBI Taxonomy" id="1076549"/>
    <lineage>
        <taxon>Bacteria</taxon>
        <taxon>Pseudomonadati</taxon>
        <taxon>Pseudomonadota</taxon>
        <taxon>Gammaproteobacteria</taxon>
        <taxon>Enterobacterales</taxon>
        <taxon>Erwiniaceae</taxon>
        <taxon>Pantoea</taxon>
    </lineage>
</organism>
<evidence type="ECO:0000256" key="7">
    <source>
        <dbReference type="ARBA" id="ARBA00047942"/>
    </source>
</evidence>
<keyword evidence="3 11" id="KW-0489">Methyltransferase</keyword>
<dbReference type="Gene3D" id="3.40.50.150">
    <property type="entry name" value="Vaccinia Virus protein VP39"/>
    <property type="match status" value="1"/>
</dbReference>
<dbReference type="RefSeq" id="WP_039330563.1">
    <property type="nucleotide sequence ID" value="NZ_JTJJ01000033.1"/>
</dbReference>
<keyword evidence="6" id="KW-0680">Restriction system</keyword>
<evidence type="ECO:0000256" key="5">
    <source>
        <dbReference type="ARBA" id="ARBA00022691"/>
    </source>
</evidence>
<dbReference type="AlphaFoldDB" id="A0A0B1R5L2"/>
<dbReference type="Pfam" id="PF12161">
    <property type="entry name" value="HsdM_N"/>
    <property type="match status" value="1"/>
</dbReference>
<dbReference type="GO" id="GO:0009007">
    <property type="term" value="F:site-specific DNA-methyltransferase (adenine-specific) activity"/>
    <property type="evidence" value="ECO:0007669"/>
    <property type="project" value="UniProtKB-EC"/>
</dbReference>
<dbReference type="SUPFAM" id="SSF53335">
    <property type="entry name" value="S-adenosyl-L-methionine-dependent methyltransferases"/>
    <property type="match status" value="1"/>
</dbReference>
<evidence type="ECO:0000259" key="9">
    <source>
        <dbReference type="Pfam" id="PF02384"/>
    </source>
</evidence>
<dbReference type="InterPro" id="IPR051537">
    <property type="entry name" value="DNA_Adenine_Mtase"/>
</dbReference>
<dbReference type="PANTHER" id="PTHR42933">
    <property type="entry name" value="SLR6095 PROTEIN"/>
    <property type="match status" value="1"/>
</dbReference>
<reference evidence="11 12" key="1">
    <citation type="submission" date="2014-11" db="EMBL/GenBank/DDBJ databases">
        <title>Genome sequencing of Pantoea rodasii ND03.</title>
        <authorList>
            <person name="Muhamad Yunos N.Y."/>
            <person name="Chan K.-G."/>
        </authorList>
    </citation>
    <scope>NUCLEOTIDE SEQUENCE [LARGE SCALE GENOMIC DNA]</scope>
    <source>
        <strain evidence="11 12">ND03</strain>
    </source>
</reference>
<evidence type="ECO:0000256" key="6">
    <source>
        <dbReference type="ARBA" id="ARBA00022747"/>
    </source>
</evidence>
<evidence type="ECO:0000259" key="10">
    <source>
        <dbReference type="Pfam" id="PF12161"/>
    </source>
</evidence>
<dbReference type="PRINTS" id="PR00507">
    <property type="entry name" value="N12N6MTFRASE"/>
</dbReference>
<evidence type="ECO:0000256" key="1">
    <source>
        <dbReference type="ARBA" id="ARBA00006594"/>
    </source>
</evidence>
<evidence type="ECO:0000256" key="4">
    <source>
        <dbReference type="ARBA" id="ARBA00022679"/>
    </source>
</evidence>
<dbReference type="PANTHER" id="PTHR42933:SF3">
    <property type="entry name" value="TYPE I RESTRICTION ENZYME MJAVIII METHYLASE SUBUNIT"/>
    <property type="match status" value="1"/>
</dbReference>
<dbReference type="GO" id="GO:0009307">
    <property type="term" value="P:DNA restriction-modification system"/>
    <property type="evidence" value="ECO:0007669"/>
    <property type="project" value="UniProtKB-KW"/>
</dbReference>
<feature type="domain" description="DNA methylase adenine-specific" evidence="9">
    <location>
        <begin position="163"/>
        <end position="461"/>
    </location>
</feature>
<proteinExistence type="inferred from homology"/>
<dbReference type="InterPro" id="IPR029063">
    <property type="entry name" value="SAM-dependent_MTases_sf"/>
</dbReference>
<dbReference type="Gene3D" id="1.20.1260.30">
    <property type="match status" value="1"/>
</dbReference>
<sequence>MSEMMAVQKSLWLACEIFRGKVDSSAYKDYIFPLLLLKYISDMKNDYAESLINESNSELLVIVSRVPEGASFYKIYHEAKNHGGYIGERIDDSLRLIDQAINSVCQSRGDYLFESIKFASVNFGTRSERDRMLYDLLTIFARPELDFSYRQDGANKIYFACSYLFEKFSSDSNGRNSELYTPEGVSWLIAELLQPKPGDKVCDPICGSGSILIAFGEKIKKSYGSNDYLLFGQEVNRSGWALAKINMLLHNEMNSRIEWGDVISNPQLLDSDNKLMKFDVVASNPPLNISGWNHDDLIFDVYGRFNLGIPPHAKGDYAFILHMISTLKNATGRMAILVSHGVLFRGGQEENIRKKLVYEGLLDAVIGLPDRLLPGTGIPSAILIFRKDRKSSDVLFIDASDLAKPLKGRNLITDEIIVKVSECYFERSSVGNISHVASYDEIQENDFNLNISRYVKKHEEQAFIDLDSLRQQREELLSTLHELEREMKGFIDN</sequence>
<dbReference type="GO" id="GO:0008170">
    <property type="term" value="F:N-methyltransferase activity"/>
    <property type="evidence" value="ECO:0007669"/>
    <property type="project" value="InterPro"/>
</dbReference>
<accession>A0A0B1R5L2</accession>
<gene>
    <name evidence="11" type="ORF">QU24_09960</name>
</gene>
<evidence type="ECO:0000256" key="8">
    <source>
        <dbReference type="SAM" id="Coils"/>
    </source>
</evidence>
<dbReference type="GO" id="GO:0003677">
    <property type="term" value="F:DNA binding"/>
    <property type="evidence" value="ECO:0007669"/>
    <property type="project" value="InterPro"/>
</dbReference>
<dbReference type="EMBL" id="JTJJ01000033">
    <property type="protein sequence ID" value="KHJ68318.1"/>
    <property type="molecule type" value="Genomic_DNA"/>
</dbReference>
<dbReference type="InterPro" id="IPR022749">
    <property type="entry name" value="D12N6_MeTrfase_N"/>
</dbReference>
<name>A0A0B1R5L2_9GAMM</name>
<evidence type="ECO:0000313" key="11">
    <source>
        <dbReference type="EMBL" id="KHJ68318.1"/>
    </source>
</evidence>
<comment type="similarity">
    <text evidence="1">Belongs to the N(4)/N(6)-methyltransferase family.</text>
</comment>
<evidence type="ECO:0000256" key="3">
    <source>
        <dbReference type="ARBA" id="ARBA00022603"/>
    </source>
</evidence>
<dbReference type="Proteomes" id="UP000030853">
    <property type="component" value="Unassembled WGS sequence"/>
</dbReference>
<dbReference type="GO" id="GO:0032259">
    <property type="term" value="P:methylation"/>
    <property type="evidence" value="ECO:0007669"/>
    <property type="project" value="UniProtKB-KW"/>
</dbReference>
<evidence type="ECO:0000313" key="12">
    <source>
        <dbReference type="Proteomes" id="UP000030853"/>
    </source>
</evidence>